<dbReference type="PANTHER" id="PTHR11877:SF99">
    <property type="entry name" value="1,3,6,8-TETRAHYDROXYNAPHTHALENE SYNTHASE"/>
    <property type="match status" value="1"/>
</dbReference>
<dbReference type="Gene3D" id="3.40.47.10">
    <property type="match status" value="2"/>
</dbReference>
<dbReference type="GO" id="GO:0016747">
    <property type="term" value="F:acyltransferase activity, transferring groups other than amino-acyl groups"/>
    <property type="evidence" value="ECO:0007669"/>
    <property type="project" value="InterPro"/>
</dbReference>
<proteinExistence type="inferred from homology"/>
<feature type="active site" description="Acyl-thioester intermediate" evidence="7">
    <location>
        <position position="156"/>
    </location>
</feature>
<evidence type="ECO:0000256" key="2">
    <source>
        <dbReference type="ARBA" id="ARBA00005531"/>
    </source>
</evidence>
<evidence type="ECO:0000256" key="7">
    <source>
        <dbReference type="PIRSR" id="PIRSR000451-1"/>
    </source>
</evidence>
<evidence type="ECO:0000256" key="4">
    <source>
        <dbReference type="ARBA" id="ARBA00022679"/>
    </source>
</evidence>
<name>A0A653ERX6_9MYCO</name>
<dbReference type="Pfam" id="PF02797">
    <property type="entry name" value="Chal_sti_synt_C"/>
    <property type="match status" value="1"/>
</dbReference>
<evidence type="ECO:0000313" key="10">
    <source>
        <dbReference type="EMBL" id="VTP00180.1"/>
    </source>
</evidence>
<dbReference type="CDD" id="cd00831">
    <property type="entry name" value="CHS_like"/>
    <property type="match status" value="1"/>
</dbReference>
<comment type="pathway">
    <text evidence="1">Lipid metabolism; fatty acid biosynthesis.</text>
</comment>
<dbReference type="GO" id="GO:0006633">
    <property type="term" value="P:fatty acid biosynthetic process"/>
    <property type="evidence" value="ECO:0007669"/>
    <property type="project" value="UniProtKB-UniPathway"/>
</dbReference>
<dbReference type="InterPro" id="IPR001099">
    <property type="entry name" value="Chalcone/stilbene_synt_N"/>
</dbReference>
<organism evidence="10">
    <name type="scientific">Mycobacterium riyadhense</name>
    <dbReference type="NCBI Taxonomy" id="486698"/>
    <lineage>
        <taxon>Bacteria</taxon>
        <taxon>Bacillati</taxon>
        <taxon>Actinomycetota</taxon>
        <taxon>Actinomycetes</taxon>
        <taxon>Mycobacteriales</taxon>
        <taxon>Mycobacteriaceae</taxon>
        <taxon>Mycobacterium</taxon>
    </lineage>
</organism>
<evidence type="ECO:0000256" key="3">
    <source>
        <dbReference type="ARBA" id="ARBA00011738"/>
    </source>
</evidence>
<dbReference type="PIRSF" id="PIRSF000451">
    <property type="entry name" value="PKS_III"/>
    <property type="match status" value="1"/>
</dbReference>
<keyword evidence="5" id="KW-0276">Fatty acid metabolism</keyword>
<protein>
    <submittedName>
        <fullName evidence="10">Alpha-pyrone synthesis polyketide synthase-like Pks11</fullName>
    </submittedName>
</protein>
<dbReference type="Pfam" id="PF00195">
    <property type="entry name" value="Chal_sti_synt_N"/>
    <property type="match status" value="1"/>
</dbReference>
<dbReference type="OrthoDB" id="9786288at2"/>
<accession>A0A653ERX6</accession>
<keyword evidence="4" id="KW-0808">Transferase</keyword>
<evidence type="ECO:0000259" key="8">
    <source>
        <dbReference type="Pfam" id="PF00195"/>
    </source>
</evidence>
<dbReference type="PROSITE" id="PS00441">
    <property type="entry name" value="CHALCONE_SYNTH"/>
    <property type="match status" value="1"/>
</dbReference>
<dbReference type="PANTHER" id="PTHR11877">
    <property type="entry name" value="HYDROXYMETHYLGLUTARYL-COA SYNTHASE"/>
    <property type="match status" value="1"/>
</dbReference>
<feature type="domain" description="Chalcone/stilbene synthase N-terminal" evidence="8">
    <location>
        <begin position="89"/>
        <end position="219"/>
    </location>
</feature>
<comment type="similarity">
    <text evidence="2">Belongs to the thiolase-like superfamily. Chalcone/stilbene synthases family.</text>
</comment>
<sequence length="366" mass="38711">MEEITGGASAYAGVQTLTADTTVNPTVAGVAVRFPPHRYSQEETIAALTDFAGPEFRRFALSSGVRARQLALPLSRYPELSGFTEANDAFLDVALDLAEQALLAALDDAKVKPSEVDIVFSTTVTGLTVPSLEGRLATRVGLRPDVKRMPMFGLGCAAGAAGIARMDDYLRAFPDQVAALLAVELCSLTVQRNDRSLANLVASSLFGDGAAAVVAIGADRPSAGPKLLANRSRIYPDTEDVLGWEIGSDGFRIVLSVEVATVVEKYLGDDVRRFLGDHGLTVADVSTWVVHAAGPKVIDAVENALELPADALDRTRESLRDNGNLSSVSVLDVLRPTMADPPPSGSIGLMIAMGPGFSSELVLFKW</sequence>
<gene>
    <name evidence="10" type="ORF">BIN_B_03356</name>
</gene>
<dbReference type="InterPro" id="IPR012328">
    <property type="entry name" value="Chalcone/stilbene_synt_C"/>
</dbReference>
<dbReference type="InterPro" id="IPR016039">
    <property type="entry name" value="Thiolase-like"/>
</dbReference>
<dbReference type="SUPFAM" id="SSF53901">
    <property type="entry name" value="Thiolase-like"/>
    <property type="match status" value="1"/>
</dbReference>
<keyword evidence="6" id="KW-0012">Acyltransferase</keyword>
<comment type="subunit">
    <text evidence="3">Homodimer.</text>
</comment>
<dbReference type="EMBL" id="LR589099">
    <property type="protein sequence ID" value="VTP00180.1"/>
    <property type="molecule type" value="Genomic_DNA"/>
</dbReference>
<dbReference type="AlphaFoldDB" id="A0A653ERX6"/>
<keyword evidence="5" id="KW-0443">Lipid metabolism</keyword>
<dbReference type="InterPro" id="IPR011141">
    <property type="entry name" value="Polyketide_synthase_type-III"/>
</dbReference>
<dbReference type="UniPathway" id="UPA00094"/>
<dbReference type="GO" id="GO:0030639">
    <property type="term" value="P:polyketide biosynthetic process"/>
    <property type="evidence" value="ECO:0007669"/>
    <property type="project" value="TreeGrafter"/>
</dbReference>
<evidence type="ECO:0000256" key="6">
    <source>
        <dbReference type="ARBA" id="ARBA00023315"/>
    </source>
</evidence>
<dbReference type="InterPro" id="IPR018088">
    <property type="entry name" value="Chalcone/stilbene_synthase_AS"/>
</dbReference>
<evidence type="ECO:0000259" key="9">
    <source>
        <dbReference type="Pfam" id="PF02797"/>
    </source>
</evidence>
<evidence type="ECO:0000256" key="5">
    <source>
        <dbReference type="ARBA" id="ARBA00022832"/>
    </source>
</evidence>
<feature type="domain" description="Chalcone/stilbene synthase C-terminal" evidence="9">
    <location>
        <begin position="232"/>
        <end position="364"/>
    </location>
</feature>
<evidence type="ECO:0000256" key="1">
    <source>
        <dbReference type="ARBA" id="ARBA00005194"/>
    </source>
</evidence>
<reference evidence="10" key="1">
    <citation type="submission" date="2019-05" db="EMBL/GenBank/DDBJ databases">
        <authorList>
            <person name="Naeem R."/>
            <person name="Antony C."/>
            <person name="Guan Q."/>
        </authorList>
    </citation>
    <scope>NUCLEOTIDE SEQUENCE</scope>
    <source>
        <strain evidence="10">2</strain>
    </source>
</reference>